<dbReference type="EMBL" id="BAABME010017525">
    <property type="protein sequence ID" value="GAA0150400.1"/>
    <property type="molecule type" value="Genomic_DNA"/>
</dbReference>
<dbReference type="AlphaFoldDB" id="A0AAV3PFF9"/>
<comment type="caution">
    <text evidence="1">The sequence shown here is derived from an EMBL/GenBank/DDBJ whole genome shotgun (WGS) entry which is preliminary data.</text>
</comment>
<reference evidence="1 2" key="1">
    <citation type="submission" date="2024-01" db="EMBL/GenBank/DDBJ databases">
        <title>The complete chloroplast genome sequence of Lithospermum erythrorhizon: insights into the phylogenetic relationship among Boraginaceae species and the maternal lineages of purple gromwells.</title>
        <authorList>
            <person name="Okada T."/>
            <person name="Watanabe K."/>
        </authorList>
    </citation>
    <scope>NUCLEOTIDE SEQUENCE [LARGE SCALE GENOMIC DNA]</scope>
</reference>
<evidence type="ECO:0000313" key="2">
    <source>
        <dbReference type="Proteomes" id="UP001454036"/>
    </source>
</evidence>
<sequence length="201" mass="22315">MMKPFPTLDDVIHILLQEEKQREVTSSTQIAVDASALLSNRLVVQGRGRGVYNHNSARRSRSFHPNYENHHQHSYVGVGDKSLTDAQFNQLVQLLDKASIPSDNTTTSNAHMKELVVFGRQSNELYMVDISGFANELAAHNFSNSSSSSDVLSLVNKDVDSSANMFSSCSNVVNIDLNISYSTSKYISIILEHFLLVLLLP</sequence>
<dbReference type="Proteomes" id="UP001454036">
    <property type="component" value="Unassembled WGS sequence"/>
</dbReference>
<protein>
    <submittedName>
        <fullName evidence="1">Uncharacterized protein</fullName>
    </submittedName>
</protein>
<accession>A0AAV3PFF9</accession>
<evidence type="ECO:0000313" key="1">
    <source>
        <dbReference type="EMBL" id="GAA0150400.1"/>
    </source>
</evidence>
<organism evidence="1 2">
    <name type="scientific">Lithospermum erythrorhizon</name>
    <name type="common">Purple gromwell</name>
    <name type="synonym">Lithospermum officinale var. erythrorhizon</name>
    <dbReference type="NCBI Taxonomy" id="34254"/>
    <lineage>
        <taxon>Eukaryota</taxon>
        <taxon>Viridiplantae</taxon>
        <taxon>Streptophyta</taxon>
        <taxon>Embryophyta</taxon>
        <taxon>Tracheophyta</taxon>
        <taxon>Spermatophyta</taxon>
        <taxon>Magnoliopsida</taxon>
        <taxon>eudicotyledons</taxon>
        <taxon>Gunneridae</taxon>
        <taxon>Pentapetalae</taxon>
        <taxon>asterids</taxon>
        <taxon>lamiids</taxon>
        <taxon>Boraginales</taxon>
        <taxon>Boraginaceae</taxon>
        <taxon>Boraginoideae</taxon>
        <taxon>Lithospermeae</taxon>
        <taxon>Lithospermum</taxon>
    </lineage>
</organism>
<keyword evidence="2" id="KW-1185">Reference proteome</keyword>
<name>A0AAV3PFF9_LITER</name>
<gene>
    <name evidence="1" type="ORF">LIER_37112</name>
</gene>
<proteinExistence type="predicted"/>